<evidence type="ECO:0000256" key="1">
    <source>
        <dbReference type="SAM" id="SignalP"/>
    </source>
</evidence>
<feature type="chain" id="PRO_5005298218" evidence="1">
    <location>
        <begin position="26"/>
        <end position="211"/>
    </location>
</feature>
<keyword evidence="3" id="KW-1185">Reference proteome</keyword>
<dbReference type="EMBL" id="AZHO01000021">
    <property type="protein sequence ID" value="KMT59223.1"/>
    <property type="molecule type" value="Genomic_DNA"/>
</dbReference>
<evidence type="ECO:0000313" key="3">
    <source>
        <dbReference type="Proteomes" id="UP000052258"/>
    </source>
</evidence>
<organism evidence="2 3">
    <name type="scientific">Listeria fleischmannii 1991</name>
    <dbReference type="NCBI Taxonomy" id="1430899"/>
    <lineage>
        <taxon>Bacteria</taxon>
        <taxon>Bacillati</taxon>
        <taxon>Bacillota</taxon>
        <taxon>Bacilli</taxon>
        <taxon>Bacillales</taxon>
        <taxon>Listeriaceae</taxon>
        <taxon>Listeria</taxon>
    </lineage>
</organism>
<sequence length="211" mass="23530">MKSKYFLFGIGLVIFVTLGGKSAFAEENDTNNDQKKVYLEQGTYGEIVQLELDYSNADIFTQEGAKITYQDAKEMDASQANVNRPLLRGASKGSGAQTVFSGGTIYKGVLVKQSAYGYNFSYKADYTIFYGKIEWGTRYADRLDRIYGISYRTSRGGSIISSGVFRKNEKPGYSSYGGVKMVVNDSGGGNFTIYNYIRVAKDKVWLDYKLN</sequence>
<dbReference type="PATRIC" id="fig|1430899.3.peg.1801"/>
<reference evidence="2 3" key="1">
    <citation type="journal article" date="2015" name="Genome Biol. Evol.">
        <title>Comparative Genomics of Listeria Sensu Lato: Genus-Wide Differences in Evolutionary Dynamics and the Progressive Gain of Complex, Potentially Pathogenicity-Related Traits through Lateral Gene Transfer.</title>
        <authorList>
            <person name="Chiara M."/>
            <person name="Caruso M."/>
            <person name="D'Erchia A.M."/>
            <person name="Manzari C."/>
            <person name="Fraccalvieri R."/>
            <person name="Goffredo E."/>
            <person name="Latorre L."/>
            <person name="Miccolupo A."/>
            <person name="Padalino I."/>
            <person name="Santagada G."/>
            <person name="Chiocco D."/>
            <person name="Pesole G."/>
            <person name="Horner D.S."/>
            <person name="Parisi A."/>
        </authorList>
    </citation>
    <scope>NUCLEOTIDE SEQUENCE [LARGE SCALE GENOMIC DNA]</scope>
    <source>
        <strain evidence="2 3">1991</strain>
    </source>
</reference>
<proteinExistence type="predicted"/>
<dbReference type="Proteomes" id="UP000052258">
    <property type="component" value="Unassembled WGS sequence"/>
</dbReference>
<evidence type="ECO:0000313" key="2">
    <source>
        <dbReference type="EMBL" id="KMT59223.1"/>
    </source>
</evidence>
<protein>
    <submittedName>
        <fullName evidence="2">Uncharacterized protein</fullName>
    </submittedName>
</protein>
<keyword evidence="1" id="KW-0732">Signal</keyword>
<feature type="signal peptide" evidence="1">
    <location>
        <begin position="1"/>
        <end position="25"/>
    </location>
</feature>
<dbReference type="RefSeq" id="WP_059140094.1">
    <property type="nucleotide sequence ID" value="NZ_KQ130616.1"/>
</dbReference>
<dbReference type="AlphaFoldDB" id="A0A0J8GEL5"/>
<name>A0A0J8GEL5_9LIST</name>
<comment type="caution">
    <text evidence="2">The sequence shown here is derived from an EMBL/GenBank/DDBJ whole genome shotgun (WGS) entry which is preliminary data.</text>
</comment>
<accession>A0A0J8GEL5</accession>
<gene>
    <name evidence="2" type="ORF">X560_1764</name>
</gene>